<reference evidence="1" key="1">
    <citation type="submission" date="2022-10" db="EMBL/GenBank/DDBJ databases">
        <title>The complete genomes of actinobacterial strains from the NBC collection.</title>
        <authorList>
            <person name="Joergensen T.S."/>
            <person name="Alvarez Arevalo M."/>
            <person name="Sterndorff E.B."/>
            <person name="Faurdal D."/>
            <person name="Vuksanovic O."/>
            <person name="Mourched A.-S."/>
            <person name="Charusanti P."/>
            <person name="Shaw S."/>
            <person name="Blin K."/>
            <person name="Weber T."/>
        </authorList>
    </citation>
    <scope>NUCLEOTIDE SEQUENCE</scope>
    <source>
        <strain evidence="1">NBC 01771</strain>
    </source>
</reference>
<evidence type="ECO:0000313" key="1">
    <source>
        <dbReference type="EMBL" id="WSB96268.1"/>
    </source>
</evidence>
<proteinExistence type="predicted"/>
<name>A0ACD4ZDI9_9ACTN</name>
<dbReference type="EMBL" id="CP109109">
    <property type="protein sequence ID" value="WSB96268.1"/>
    <property type="molecule type" value="Genomic_DNA"/>
</dbReference>
<evidence type="ECO:0000313" key="2">
    <source>
        <dbReference type="Proteomes" id="UP001348369"/>
    </source>
</evidence>
<dbReference type="Proteomes" id="UP001348369">
    <property type="component" value="Chromosome"/>
</dbReference>
<organism evidence="1 2">
    <name type="scientific">Streptomyces scopuliridis</name>
    <dbReference type="NCBI Taxonomy" id="452529"/>
    <lineage>
        <taxon>Bacteria</taxon>
        <taxon>Bacillati</taxon>
        <taxon>Actinomycetota</taxon>
        <taxon>Actinomycetes</taxon>
        <taxon>Kitasatosporales</taxon>
        <taxon>Streptomycetaceae</taxon>
        <taxon>Streptomyces</taxon>
    </lineage>
</organism>
<accession>A0ACD4ZDI9</accession>
<sequence>MSTEAIGIMTTEPLDTDDAAVLADITRMLRELLEEDGLDDAEISRETTFHDDLELESIDLVTLAGVLREHYGDRVNLALFIADLELDEIIALTVGELADYVAASLRANGQG</sequence>
<gene>
    <name evidence="1" type="ORF">OG835_04160</name>
</gene>
<protein>
    <submittedName>
        <fullName evidence="1">Phosphopantetheine-binding protein</fullName>
    </submittedName>
</protein>
<keyword evidence="2" id="KW-1185">Reference proteome</keyword>